<dbReference type="CDD" id="cd00118">
    <property type="entry name" value="LysM"/>
    <property type="match status" value="1"/>
</dbReference>
<sequence length="664" mass="75761">MAGHQTPPSSLETLMDRGVSERLHHTRVLSPLEEQMDVGRLEKPLACAGKIAVDASEFPFRWNTEDWYEYEVSKVRNKRFVFENTEEGGVNGSEVTYKLVLEGFWDHHVLKLAEDVCMFIKDIGRHAVEEKLKNVRELLAALENGGSVDPEIRKAFNAPVKGPFSSKDMYDDEEVANFIRGDLRRLEEQCVSIINRCNVPVPGSTNLYDPNVSWPHVERLEPWVRLAEFWTSSSDTSFTELEMSTAHYEFRKHFRVVVVKLPFQSTEFEQRLYSIRHWLHRQTSCEFHTVYRRNVVHDASVFPTEHDPSLSPTHEHHRLFSFALDWQSAPVNYLSTEIVQPADTWESLASRVGCTVESLRHLNAQDAELKPGEHVRVPPNATNRRTSFGAVARTLPVRGDKPVKTWEDAASIIGCSVEDLQQANSFIASSYDPAKGFDPSVEELVVPHTEWESSVSDEFAKEENLFAGDTFESVAVRLGCTVADLKNANPKVSDIKSTSVLAVPASARFKRRIVHPQLRPQAATDALMARTMEEEQSFGIGELPSSPLNAEKFPHEYHTASSRYPTTPMQTSGTENWIAYTSRYLDKEFLLKDEPQPVYNTNRLWPFQQIPGKVDQTPFEEDQTWLLNPIPVQQLEQHHPEKDLQDLPFVNHEQFPRSIDWTAP</sequence>
<keyword evidence="3" id="KW-1185">Reference proteome</keyword>
<protein>
    <submittedName>
        <fullName evidence="2">LysM domain containing protein, putative</fullName>
    </submittedName>
</protein>
<accession>A0A7G2CFX9</accession>
<dbReference type="SMART" id="SM00257">
    <property type="entry name" value="LysM"/>
    <property type="match status" value="2"/>
</dbReference>
<evidence type="ECO:0000313" key="3">
    <source>
        <dbReference type="Proteomes" id="UP000515908"/>
    </source>
</evidence>
<dbReference type="InterPro" id="IPR018392">
    <property type="entry name" value="LysM"/>
</dbReference>
<feature type="domain" description="LysM" evidence="1">
    <location>
        <begin position="336"/>
        <end position="378"/>
    </location>
</feature>
<dbReference type="Pfam" id="PF01476">
    <property type="entry name" value="LysM"/>
    <property type="match status" value="2"/>
</dbReference>
<gene>
    <name evidence="2" type="ORF">ADEAN_000535700</name>
</gene>
<dbReference type="Gene3D" id="3.10.350.10">
    <property type="entry name" value="LysM domain"/>
    <property type="match status" value="1"/>
</dbReference>
<evidence type="ECO:0000313" key="2">
    <source>
        <dbReference type="EMBL" id="CAD2217871.1"/>
    </source>
</evidence>
<dbReference type="AlphaFoldDB" id="A0A7G2CFX9"/>
<dbReference type="PANTHER" id="PTHR33734:SF22">
    <property type="entry name" value="MEMBRANE-BOUND LYTIC MUREIN TRANSGLYCOSYLASE D"/>
    <property type="match status" value="1"/>
</dbReference>
<proteinExistence type="predicted"/>
<dbReference type="InterPro" id="IPR036779">
    <property type="entry name" value="LysM_dom_sf"/>
</dbReference>
<dbReference type="EMBL" id="LR877153">
    <property type="protein sequence ID" value="CAD2217871.1"/>
    <property type="molecule type" value="Genomic_DNA"/>
</dbReference>
<dbReference type="VEuPathDB" id="TriTrypDB:ADEAN_000535700"/>
<evidence type="ECO:0000259" key="1">
    <source>
        <dbReference type="SMART" id="SM00257"/>
    </source>
</evidence>
<organism evidence="2 3">
    <name type="scientific">Angomonas deanei</name>
    <dbReference type="NCBI Taxonomy" id="59799"/>
    <lineage>
        <taxon>Eukaryota</taxon>
        <taxon>Discoba</taxon>
        <taxon>Euglenozoa</taxon>
        <taxon>Kinetoplastea</taxon>
        <taxon>Metakinetoplastina</taxon>
        <taxon>Trypanosomatida</taxon>
        <taxon>Trypanosomatidae</taxon>
        <taxon>Strigomonadinae</taxon>
        <taxon>Angomonas</taxon>
    </lineage>
</organism>
<dbReference type="Proteomes" id="UP000515908">
    <property type="component" value="Chromosome 09"/>
</dbReference>
<name>A0A7G2CFX9_9TRYP</name>
<dbReference type="PANTHER" id="PTHR33734">
    <property type="entry name" value="LYSM DOMAIN-CONTAINING GPI-ANCHORED PROTEIN 2"/>
    <property type="match status" value="1"/>
</dbReference>
<reference evidence="2 3" key="1">
    <citation type="submission" date="2020-08" db="EMBL/GenBank/DDBJ databases">
        <authorList>
            <person name="Newling K."/>
            <person name="Davey J."/>
            <person name="Forrester S."/>
        </authorList>
    </citation>
    <scope>NUCLEOTIDE SEQUENCE [LARGE SCALE GENOMIC DNA]</scope>
    <source>
        <strain evidence="3">Crithidia deanei Carvalho (ATCC PRA-265)</strain>
    </source>
</reference>
<feature type="domain" description="LysM" evidence="1">
    <location>
        <begin position="467"/>
        <end position="504"/>
    </location>
</feature>